<dbReference type="CDD" id="cd06577">
    <property type="entry name" value="PASTA_pknB"/>
    <property type="match status" value="1"/>
</dbReference>
<dbReference type="InterPro" id="IPR036950">
    <property type="entry name" value="PBP_transglycosylase"/>
</dbReference>
<evidence type="ECO:0000256" key="6">
    <source>
        <dbReference type="ARBA" id="ARBA00023268"/>
    </source>
</evidence>
<proteinExistence type="predicted"/>
<evidence type="ECO:0000256" key="4">
    <source>
        <dbReference type="ARBA" id="ARBA00022679"/>
    </source>
</evidence>
<dbReference type="InterPro" id="IPR050396">
    <property type="entry name" value="Glycosyltr_51/Transpeptidase"/>
</dbReference>
<dbReference type="RefSeq" id="WP_270679467.1">
    <property type="nucleotide sequence ID" value="NZ_JAQFWP010000041.1"/>
</dbReference>
<evidence type="ECO:0000256" key="7">
    <source>
        <dbReference type="ARBA" id="ARBA00034000"/>
    </source>
</evidence>
<evidence type="ECO:0000259" key="10">
    <source>
        <dbReference type="PROSITE" id="PS51178"/>
    </source>
</evidence>
<dbReference type="EMBL" id="JAQFWP010000041">
    <property type="protein sequence ID" value="MDA2806833.1"/>
    <property type="molecule type" value="Genomic_DNA"/>
</dbReference>
<dbReference type="Pfam" id="PF00905">
    <property type="entry name" value="Transpeptidase"/>
    <property type="match status" value="1"/>
</dbReference>
<dbReference type="Pfam" id="PF00912">
    <property type="entry name" value="Transgly"/>
    <property type="match status" value="1"/>
</dbReference>
<keyword evidence="3" id="KW-0328">Glycosyltransferase</keyword>
<keyword evidence="6" id="KW-0511">Multifunctional enzyme</keyword>
<keyword evidence="5" id="KW-0378">Hydrolase</keyword>
<keyword evidence="1" id="KW-0121">Carboxypeptidase</keyword>
<evidence type="ECO:0000256" key="1">
    <source>
        <dbReference type="ARBA" id="ARBA00022645"/>
    </source>
</evidence>
<evidence type="ECO:0000313" key="11">
    <source>
        <dbReference type="EMBL" id="MDA2806833.1"/>
    </source>
</evidence>
<keyword evidence="12" id="KW-1185">Reference proteome</keyword>
<evidence type="ECO:0000256" key="9">
    <source>
        <dbReference type="SAM" id="MobiDB-lite"/>
    </source>
</evidence>
<dbReference type="SUPFAM" id="SSF56601">
    <property type="entry name" value="beta-lactamase/transpeptidase-like"/>
    <property type="match status" value="1"/>
</dbReference>
<keyword evidence="2" id="KW-0645">Protease</keyword>
<feature type="compositionally biased region" description="Polar residues" evidence="9">
    <location>
        <begin position="762"/>
        <end position="771"/>
    </location>
</feature>
<evidence type="ECO:0000256" key="3">
    <source>
        <dbReference type="ARBA" id="ARBA00022676"/>
    </source>
</evidence>
<dbReference type="Gene3D" id="1.10.3810.10">
    <property type="entry name" value="Biosynthetic peptidoglycan transglycosylase-like"/>
    <property type="match status" value="1"/>
</dbReference>
<dbReference type="Gene3D" id="3.40.710.10">
    <property type="entry name" value="DD-peptidase/beta-lactamase superfamily"/>
    <property type="match status" value="1"/>
</dbReference>
<dbReference type="PANTHER" id="PTHR32282">
    <property type="entry name" value="BINDING PROTEIN TRANSPEPTIDASE, PUTATIVE-RELATED"/>
    <property type="match status" value="1"/>
</dbReference>
<protein>
    <submittedName>
        <fullName evidence="11">Transglycosylase domain-containing protein</fullName>
    </submittedName>
</protein>
<evidence type="ECO:0000256" key="2">
    <source>
        <dbReference type="ARBA" id="ARBA00022670"/>
    </source>
</evidence>
<dbReference type="PROSITE" id="PS51178">
    <property type="entry name" value="PASTA"/>
    <property type="match status" value="1"/>
</dbReference>
<dbReference type="SUPFAM" id="SSF53955">
    <property type="entry name" value="Lysozyme-like"/>
    <property type="match status" value="1"/>
</dbReference>
<dbReference type="Proteomes" id="UP001165685">
    <property type="component" value="Unassembled WGS sequence"/>
</dbReference>
<feature type="region of interest" description="Disordered" evidence="9">
    <location>
        <begin position="664"/>
        <end position="706"/>
    </location>
</feature>
<dbReference type="InterPro" id="IPR001460">
    <property type="entry name" value="PCN-bd_Tpept"/>
</dbReference>
<comment type="catalytic activity">
    <reaction evidence="7">
        <text>Preferential cleavage: (Ac)2-L-Lys-D-Ala-|-D-Ala. Also transpeptidation of peptidyl-alanyl moieties that are N-acyl substituents of D-alanine.</text>
        <dbReference type="EC" id="3.4.16.4"/>
    </reaction>
</comment>
<feature type="region of interest" description="Disordered" evidence="9">
    <location>
        <begin position="729"/>
        <end position="748"/>
    </location>
</feature>
<dbReference type="Pfam" id="PF03793">
    <property type="entry name" value="PASTA"/>
    <property type="match status" value="1"/>
</dbReference>
<evidence type="ECO:0000313" key="12">
    <source>
        <dbReference type="Proteomes" id="UP001165685"/>
    </source>
</evidence>
<name>A0ABT4TQ65_9ACTN</name>
<sequence>MVQRIAQLFGVGVIAGILVAALALPAVGGIGITARNVATGFMNMPSDLETPPPPQRSTIYDREGGVIAEIYDKNRELVDLDDMAPVMQDAIISIEDSGFYEHGGIDIGGTFRAALRTLAGNTQGGSSLTQQYVKNVLVESADNQAEQEEATETSIARKLRELRYALTLEKRMTKDEILQGYLNIAYFGDGAYGVESAAQHFFGKKAADLELSEAATLAGAVRYPYLYNMRLNTEDAQDRRNVVLDRMVQTGRISEEEAAEAKAVDLEDLLDVSNPSNGCVPSDQPFFCDYVVQEIEKSDRFGENETERARWLRTAGLEIHTTLDGDMQEAAQDAVDKYVPRKNESKKVAAEILIEPGTGEIRGMAQSRNYGPDESKLGETSINFATDANRGGSTGFQAGSTFKPFALAAALEQGKGFGTSYSGANDSSTTITGNRNCDGNVLAPWSLSNAGDTKGGGSSMIAGTKGSVNTYFAHLQRDVGLCNVIEMAENLGVKRADGQSFDNPQTQANNSFVLGSEEVSPLRVANAYATFASGGTYCEPQAITSIKDKQAGRTIEIEPECERRISEDVAAGVSYLLQQTFKGGTTTGLGIGRPAAAKTGTTDGSAAAWFAGYTPNLAGSVFVGDPRGPNNHPLRGVTLGGRYYGTVYGATIPGPIWQETMRGATEELPEEGFPSAPSKFKGGGSGGPDAQQTASGASVEGGVPDVVGQSEGQAVAALEDAGYEVSVSGTRVRSGEAEGTVAAVNPDPGTVLPAGATVNVFLSTGSGRTSPSADSGEGGEGRGGAGDRGPDRDTGAHPVVPASEVPRREE</sequence>
<gene>
    <name evidence="11" type="ORF">O4U47_20165</name>
</gene>
<comment type="catalytic activity">
    <reaction evidence="8">
        <text>[GlcNAc-(1-&gt;4)-Mur2Ac(oyl-L-Ala-gamma-D-Glu-L-Lys-D-Ala-D-Ala)](n)-di-trans,octa-cis-undecaprenyl diphosphate + beta-D-GlcNAc-(1-&gt;4)-Mur2Ac(oyl-L-Ala-gamma-D-Glu-L-Lys-D-Ala-D-Ala)-di-trans,octa-cis-undecaprenyl diphosphate = [GlcNAc-(1-&gt;4)-Mur2Ac(oyl-L-Ala-gamma-D-Glu-L-Lys-D-Ala-D-Ala)](n+1)-di-trans,octa-cis-undecaprenyl diphosphate + di-trans,octa-cis-undecaprenyl diphosphate + H(+)</text>
        <dbReference type="Rhea" id="RHEA:23708"/>
        <dbReference type="Rhea" id="RHEA-COMP:9602"/>
        <dbReference type="Rhea" id="RHEA-COMP:9603"/>
        <dbReference type="ChEBI" id="CHEBI:15378"/>
        <dbReference type="ChEBI" id="CHEBI:58405"/>
        <dbReference type="ChEBI" id="CHEBI:60033"/>
        <dbReference type="ChEBI" id="CHEBI:78435"/>
        <dbReference type="EC" id="2.4.99.28"/>
    </reaction>
</comment>
<reference evidence="11" key="1">
    <citation type="submission" date="2023-01" db="EMBL/GenBank/DDBJ databases">
        <title>Draft genome sequence of Nocardiopsis sp. LSu2-4 isolated from halophytes.</title>
        <authorList>
            <person name="Duangmal K."/>
            <person name="Chantavorakit T."/>
        </authorList>
    </citation>
    <scope>NUCLEOTIDE SEQUENCE</scope>
    <source>
        <strain evidence="11">LSu2-4</strain>
    </source>
</reference>
<dbReference type="InterPro" id="IPR005543">
    <property type="entry name" value="PASTA_dom"/>
</dbReference>
<dbReference type="InterPro" id="IPR023346">
    <property type="entry name" value="Lysozyme-like_dom_sf"/>
</dbReference>
<feature type="region of interest" description="Disordered" evidence="9">
    <location>
        <begin position="762"/>
        <end position="810"/>
    </location>
</feature>
<feature type="compositionally biased region" description="Gly residues" evidence="9">
    <location>
        <begin position="776"/>
        <end position="787"/>
    </location>
</feature>
<evidence type="ECO:0000256" key="5">
    <source>
        <dbReference type="ARBA" id="ARBA00022801"/>
    </source>
</evidence>
<keyword evidence="4" id="KW-0808">Transferase</keyword>
<dbReference type="SMART" id="SM00740">
    <property type="entry name" value="PASTA"/>
    <property type="match status" value="1"/>
</dbReference>
<dbReference type="PANTHER" id="PTHR32282:SF33">
    <property type="entry name" value="PEPTIDOGLYCAN GLYCOSYLTRANSFERASE"/>
    <property type="match status" value="1"/>
</dbReference>
<comment type="caution">
    <text evidence="11">The sequence shown here is derived from an EMBL/GenBank/DDBJ whole genome shotgun (WGS) entry which is preliminary data.</text>
</comment>
<dbReference type="Gene3D" id="3.30.10.20">
    <property type="match status" value="1"/>
</dbReference>
<evidence type="ECO:0000256" key="8">
    <source>
        <dbReference type="ARBA" id="ARBA00049902"/>
    </source>
</evidence>
<dbReference type="InterPro" id="IPR012338">
    <property type="entry name" value="Beta-lactam/transpept-like"/>
</dbReference>
<dbReference type="InterPro" id="IPR001264">
    <property type="entry name" value="Glyco_trans_51"/>
</dbReference>
<accession>A0ABT4TQ65</accession>
<feature type="domain" description="PASTA" evidence="10">
    <location>
        <begin position="696"/>
        <end position="764"/>
    </location>
</feature>
<organism evidence="11 12">
    <name type="scientific">Nocardiopsis suaedae</name>
    <dbReference type="NCBI Taxonomy" id="3018444"/>
    <lineage>
        <taxon>Bacteria</taxon>
        <taxon>Bacillati</taxon>
        <taxon>Actinomycetota</taxon>
        <taxon>Actinomycetes</taxon>
        <taxon>Streptosporangiales</taxon>
        <taxon>Nocardiopsidaceae</taxon>
        <taxon>Nocardiopsis</taxon>
    </lineage>
</organism>